<gene>
    <name evidence="9" type="ORF">AOC03_10330</name>
</gene>
<accession>A0A0M5TIT9</accession>
<evidence type="ECO:0000256" key="5">
    <source>
        <dbReference type="PIRSR" id="PIRSR000350-3"/>
    </source>
</evidence>
<dbReference type="PRINTS" id="PR00368">
    <property type="entry name" value="FADPNR"/>
</dbReference>
<proteinExistence type="inferred from homology"/>
<dbReference type="KEGG" id="pur:AOC03_10330"/>
<keyword evidence="10" id="KW-1185">Reference proteome</keyword>
<dbReference type="Pfam" id="PF02852">
    <property type="entry name" value="Pyr_redox_dim"/>
    <property type="match status" value="1"/>
</dbReference>
<dbReference type="NCBIfam" id="NF004939">
    <property type="entry name" value="PRK06292.1-1"/>
    <property type="match status" value="1"/>
</dbReference>
<dbReference type="Gene3D" id="3.50.50.60">
    <property type="entry name" value="FAD/NAD(P)-binding domain"/>
    <property type="match status" value="2"/>
</dbReference>
<dbReference type="GO" id="GO:0003955">
    <property type="term" value="F:NAD(P)H dehydrogenase (quinone) activity"/>
    <property type="evidence" value="ECO:0007669"/>
    <property type="project" value="TreeGrafter"/>
</dbReference>
<feature type="domain" description="Pyridine nucleotide-disulphide oxidoreductase dimerisation" evidence="7">
    <location>
        <begin position="368"/>
        <end position="474"/>
    </location>
</feature>
<sequence>MTTHTDSTSVPITRQVDVAIIGAGTAGQNAFRAARKSTKNIVIINAGFWTTTCATVGCMPSKLLIAAANRAHEAKDSVAFGIHAEVKIDGKQVMARVQSERNRFASFVEQQVESWSEVEKISGRARINQEGIIEVNNERIKADKIIIATGSTPFIPDGWTDKLGERLLTSDTIFELTDLPKSLAVIGAGAIGLELAQAFSRLGVAITLFNRVNQVGGLKDEDINQKAIDCLGAELTMQLNSQIEDVGTYGANSDNNNEKPAAFINYIDSEGQAHEWCGEYVLVATGRQNTIDQLGIENLGVSLDDKNRPQNLDINTGQIGNLEVYIIGDANAHLPLLHIASDEGFNAGSTVCEDNKNAYIRPPTVPLSIVFCEPQIMTVGMSLPEIQEAALEYVIGKVSFDNQGRSRVMGVNCGLLHIYGCKQTDKILGASMVGPDAEYVAHILAVAITNDLSIKDVLDTPFYHPTILEGLRTALRDVQVQMSIPHQKQGIEEDSF</sequence>
<dbReference type="InterPro" id="IPR004099">
    <property type="entry name" value="Pyr_nucl-diS_OxRdtase_dimer"/>
</dbReference>
<keyword evidence="3 5" id="KW-0274">FAD</keyword>
<dbReference type="GO" id="GO:0050660">
    <property type="term" value="F:flavin adenine dinucleotide binding"/>
    <property type="evidence" value="ECO:0007669"/>
    <property type="project" value="TreeGrafter"/>
</dbReference>
<feature type="binding site" evidence="5">
    <location>
        <begin position="149"/>
        <end position="151"/>
    </location>
    <ligand>
        <name>FAD</name>
        <dbReference type="ChEBI" id="CHEBI:57692"/>
    </ligand>
</feature>
<evidence type="ECO:0000256" key="2">
    <source>
        <dbReference type="ARBA" id="ARBA00022630"/>
    </source>
</evidence>
<dbReference type="InterPro" id="IPR029752">
    <property type="entry name" value="D-isomer_DH_CS1"/>
</dbReference>
<dbReference type="InterPro" id="IPR001100">
    <property type="entry name" value="Pyr_nuc-diS_OxRdtase"/>
</dbReference>
<evidence type="ECO:0000259" key="7">
    <source>
        <dbReference type="Pfam" id="PF02852"/>
    </source>
</evidence>
<dbReference type="Proteomes" id="UP000059847">
    <property type="component" value="Chromosome"/>
</dbReference>
<evidence type="ECO:0000256" key="1">
    <source>
        <dbReference type="ARBA" id="ARBA00007532"/>
    </source>
</evidence>
<keyword evidence="2" id="KW-0285">Flavoprotein</keyword>
<evidence type="ECO:0000313" key="10">
    <source>
        <dbReference type="Proteomes" id="UP000059847"/>
    </source>
</evidence>
<feature type="domain" description="FAD/NAD(P)-binding" evidence="8">
    <location>
        <begin position="17"/>
        <end position="344"/>
    </location>
</feature>
<dbReference type="PROSITE" id="PS00065">
    <property type="entry name" value="D_2_HYDROXYACID_DH_1"/>
    <property type="match status" value="1"/>
</dbReference>
<dbReference type="SUPFAM" id="SSF55424">
    <property type="entry name" value="FAD/NAD-linked reductases, dimerisation (C-terminal) domain"/>
    <property type="match status" value="1"/>
</dbReference>
<dbReference type="SUPFAM" id="SSF51905">
    <property type="entry name" value="FAD/NAD(P)-binding domain"/>
    <property type="match status" value="2"/>
</dbReference>
<keyword evidence="5" id="KW-0520">NAD</keyword>
<dbReference type="InterPro" id="IPR036188">
    <property type="entry name" value="FAD/NAD-bd_sf"/>
</dbReference>
<dbReference type="InterPro" id="IPR016156">
    <property type="entry name" value="FAD/NAD-linked_Rdtase_dimer_sf"/>
</dbReference>
<dbReference type="PIRSF" id="PIRSF000350">
    <property type="entry name" value="Mercury_reductase_MerA"/>
    <property type="match status" value="1"/>
</dbReference>
<evidence type="ECO:0000256" key="4">
    <source>
        <dbReference type="PIRSR" id="PIRSR000350-2"/>
    </source>
</evidence>
<dbReference type="GO" id="GO:0016616">
    <property type="term" value="F:oxidoreductase activity, acting on the CH-OH group of donors, NAD or NADP as acceptor"/>
    <property type="evidence" value="ECO:0007669"/>
    <property type="project" value="UniProtKB-ARBA"/>
</dbReference>
<dbReference type="RefSeq" id="WP_062535739.1">
    <property type="nucleotide sequence ID" value="NZ_CP012678.1"/>
</dbReference>
<evidence type="ECO:0000256" key="3">
    <source>
        <dbReference type="ARBA" id="ARBA00022827"/>
    </source>
</evidence>
<reference evidence="9 10" key="1">
    <citation type="submission" date="2015-09" db="EMBL/GenBank/DDBJ databases">
        <title>Complete genome of Psychrobacter urativorans R10.10B.</title>
        <authorList>
            <person name="See-Too W.S."/>
            <person name="Chan K.G."/>
        </authorList>
    </citation>
    <scope>NUCLEOTIDE SEQUENCE [LARGE SCALE GENOMIC DNA]</scope>
    <source>
        <strain evidence="9 10">R10.10B</strain>
    </source>
</reference>
<dbReference type="STRING" id="45610.AOC03_10330"/>
<feature type="active site" description="Proton acceptor" evidence="4">
    <location>
        <position position="464"/>
    </location>
</feature>
<dbReference type="Pfam" id="PF07992">
    <property type="entry name" value="Pyr_redox_2"/>
    <property type="match status" value="1"/>
</dbReference>
<dbReference type="PANTHER" id="PTHR43014:SF4">
    <property type="entry name" value="PYRIDINE NUCLEOTIDE-DISULFIDE OXIDOREDUCTASE RCLA-RELATED"/>
    <property type="match status" value="1"/>
</dbReference>
<dbReference type="PANTHER" id="PTHR43014">
    <property type="entry name" value="MERCURIC REDUCTASE"/>
    <property type="match status" value="1"/>
</dbReference>
<protein>
    <submittedName>
        <fullName evidence="9">Dihydrolipoamide dehydrogenase</fullName>
    </submittedName>
</protein>
<feature type="binding site" evidence="5">
    <location>
        <position position="286"/>
    </location>
    <ligand>
        <name>NAD(+)</name>
        <dbReference type="ChEBI" id="CHEBI:57540"/>
    </ligand>
</feature>
<comment type="similarity">
    <text evidence="1">Belongs to the class-I pyridine nucleotide-disulfide oxidoreductase family.</text>
</comment>
<organism evidence="9 10">
    <name type="scientific">Psychrobacter urativorans</name>
    <dbReference type="NCBI Taxonomy" id="45610"/>
    <lineage>
        <taxon>Bacteria</taxon>
        <taxon>Pseudomonadati</taxon>
        <taxon>Pseudomonadota</taxon>
        <taxon>Gammaproteobacteria</taxon>
        <taxon>Moraxellales</taxon>
        <taxon>Moraxellaceae</taxon>
        <taxon>Psychrobacter</taxon>
    </lineage>
</organism>
<keyword evidence="5" id="KW-0547">Nucleotide-binding</keyword>
<feature type="binding site" evidence="5">
    <location>
        <position position="62"/>
    </location>
    <ligand>
        <name>FAD</name>
        <dbReference type="ChEBI" id="CHEBI:57692"/>
    </ligand>
</feature>
<evidence type="ECO:0000313" key="9">
    <source>
        <dbReference type="EMBL" id="ALF60388.1"/>
    </source>
</evidence>
<dbReference type="Gene3D" id="3.30.390.30">
    <property type="match status" value="1"/>
</dbReference>
<dbReference type="InterPro" id="IPR023753">
    <property type="entry name" value="FAD/NAD-binding_dom"/>
</dbReference>
<name>A0A0M5TIT9_9GAMM</name>
<feature type="disulfide bond" description="Redox-active" evidence="6">
    <location>
        <begin position="53"/>
        <end position="58"/>
    </location>
</feature>
<dbReference type="AlphaFoldDB" id="A0A0M5TIT9"/>
<feature type="binding site" evidence="5">
    <location>
        <begin position="187"/>
        <end position="194"/>
    </location>
    <ligand>
        <name>NAD(+)</name>
        <dbReference type="ChEBI" id="CHEBI:57540"/>
    </ligand>
</feature>
<evidence type="ECO:0000256" key="6">
    <source>
        <dbReference type="PIRSR" id="PIRSR000350-4"/>
    </source>
</evidence>
<comment type="cofactor">
    <cofactor evidence="5">
        <name>FAD</name>
        <dbReference type="ChEBI" id="CHEBI:57692"/>
    </cofactor>
    <text evidence="5">Binds 1 FAD per subunit.</text>
</comment>
<dbReference type="PRINTS" id="PR00411">
    <property type="entry name" value="PNDRDTASEI"/>
</dbReference>
<feature type="binding site" evidence="5">
    <location>
        <position position="329"/>
    </location>
    <ligand>
        <name>FAD</name>
        <dbReference type="ChEBI" id="CHEBI:57692"/>
    </ligand>
</feature>
<dbReference type="OrthoDB" id="9800167at2"/>
<evidence type="ECO:0000259" key="8">
    <source>
        <dbReference type="Pfam" id="PF07992"/>
    </source>
</evidence>
<dbReference type="EMBL" id="CP012678">
    <property type="protein sequence ID" value="ALF60388.1"/>
    <property type="molecule type" value="Genomic_DNA"/>
</dbReference>